<accession>A0ABN3TEQ2</accession>
<sequence>MAARIEDCPLARAVDRIGDWRTLELLHETLNGVHDVRRMRENLGVTAATLRERLDAAVATGLVAPHGDGYRPTELGRSLRPLILVLAAWGNRELEPGRRGLVLVDARTGQEVEPVVVDRHTGRRVDTADHVFRAGPAAGPELRSRYA</sequence>
<dbReference type="SUPFAM" id="SSF46785">
    <property type="entry name" value="Winged helix' DNA-binding domain"/>
    <property type="match status" value="1"/>
</dbReference>
<keyword evidence="6" id="KW-1185">Reference proteome</keyword>
<dbReference type="Pfam" id="PF01638">
    <property type="entry name" value="HxlR"/>
    <property type="match status" value="1"/>
</dbReference>
<protein>
    <submittedName>
        <fullName evidence="5">Helix-turn-helix domain-containing protein</fullName>
    </submittedName>
</protein>
<evidence type="ECO:0000256" key="2">
    <source>
        <dbReference type="ARBA" id="ARBA00023125"/>
    </source>
</evidence>
<organism evidence="5 6">
    <name type="scientific">Nonomuraea recticatena</name>
    <dbReference type="NCBI Taxonomy" id="46178"/>
    <lineage>
        <taxon>Bacteria</taxon>
        <taxon>Bacillati</taxon>
        <taxon>Actinomycetota</taxon>
        <taxon>Actinomycetes</taxon>
        <taxon>Streptosporangiales</taxon>
        <taxon>Streptosporangiaceae</taxon>
        <taxon>Nonomuraea</taxon>
    </lineage>
</organism>
<evidence type="ECO:0000313" key="6">
    <source>
        <dbReference type="Proteomes" id="UP001501666"/>
    </source>
</evidence>
<comment type="caution">
    <text evidence="5">The sequence shown here is derived from an EMBL/GenBank/DDBJ whole genome shotgun (WGS) entry which is preliminary data.</text>
</comment>
<evidence type="ECO:0000259" key="4">
    <source>
        <dbReference type="PROSITE" id="PS51118"/>
    </source>
</evidence>
<evidence type="ECO:0000256" key="1">
    <source>
        <dbReference type="ARBA" id="ARBA00023015"/>
    </source>
</evidence>
<gene>
    <name evidence="5" type="ORF">GCM10010412_096980</name>
</gene>
<dbReference type="PROSITE" id="PS51118">
    <property type="entry name" value="HTH_HXLR"/>
    <property type="match status" value="1"/>
</dbReference>
<reference evidence="5 6" key="1">
    <citation type="journal article" date="2019" name="Int. J. Syst. Evol. Microbiol.">
        <title>The Global Catalogue of Microorganisms (GCM) 10K type strain sequencing project: providing services to taxonomists for standard genome sequencing and annotation.</title>
        <authorList>
            <consortium name="The Broad Institute Genomics Platform"/>
            <consortium name="The Broad Institute Genome Sequencing Center for Infectious Disease"/>
            <person name="Wu L."/>
            <person name="Ma J."/>
        </authorList>
    </citation>
    <scope>NUCLEOTIDE SEQUENCE [LARGE SCALE GENOMIC DNA]</scope>
    <source>
        <strain evidence="5 6">JCM 6835</strain>
    </source>
</reference>
<evidence type="ECO:0000313" key="5">
    <source>
        <dbReference type="EMBL" id="GAA2700020.1"/>
    </source>
</evidence>
<dbReference type="Gene3D" id="1.10.10.10">
    <property type="entry name" value="Winged helix-like DNA-binding domain superfamily/Winged helix DNA-binding domain"/>
    <property type="match status" value="1"/>
</dbReference>
<dbReference type="InterPro" id="IPR036390">
    <property type="entry name" value="WH_DNA-bd_sf"/>
</dbReference>
<proteinExistence type="predicted"/>
<dbReference type="EMBL" id="BAAATE010000058">
    <property type="protein sequence ID" value="GAA2700020.1"/>
    <property type="molecule type" value="Genomic_DNA"/>
</dbReference>
<dbReference type="PANTHER" id="PTHR33204">
    <property type="entry name" value="TRANSCRIPTIONAL REGULATOR, MARR FAMILY"/>
    <property type="match status" value="1"/>
</dbReference>
<evidence type="ECO:0000256" key="3">
    <source>
        <dbReference type="ARBA" id="ARBA00023163"/>
    </source>
</evidence>
<keyword evidence="2" id="KW-0238">DNA-binding</keyword>
<dbReference type="RefSeq" id="WP_346157499.1">
    <property type="nucleotide sequence ID" value="NZ_BAAATE010000058.1"/>
</dbReference>
<keyword evidence="1" id="KW-0805">Transcription regulation</keyword>
<dbReference type="PANTHER" id="PTHR33204:SF18">
    <property type="entry name" value="TRANSCRIPTIONAL REGULATORY PROTEIN"/>
    <property type="match status" value="1"/>
</dbReference>
<keyword evidence="3" id="KW-0804">Transcription</keyword>
<dbReference type="InterPro" id="IPR036388">
    <property type="entry name" value="WH-like_DNA-bd_sf"/>
</dbReference>
<name>A0ABN3TEQ2_9ACTN</name>
<dbReference type="Proteomes" id="UP001501666">
    <property type="component" value="Unassembled WGS sequence"/>
</dbReference>
<feature type="domain" description="HTH hxlR-type" evidence="4">
    <location>
        <begin position="8"/>
        <end position="98"/>
    </location>
</feature>
<dbReference type="InterPro" id="IPR002577">
    <property type="entry name" value="HTH_HxlR"/>
</dbReference>